<dbReference type="Proteomes" id="UP001062901">
    <property type="component" value="Unassembled WGS sequence"/>
</dbReference>
<proteinExistence type="predicted"/>
<gene>
    <name evidence="1" type="ORF">AA15669_1316</name>
</gene>
<evidence type="ECO:0008006" key="3">
    <source>
        <dbReference type="Google" id="ProtNLM"/>
    </source>
</evidence>
<dbReference type="RefSeq" id="WP_018979432.1">
    <property type="nucleotide sequence ID" value="NZ_BAQD01000022.1"/>
</dbReference>
<evidence type="ECO:0000313" key="1">
    <source>
        <dbReference type="EMBL" id="GBQ07287.1"/>
    </source>
</evidence>
<organism evidence="1 2">
    <name type="scientific">Saccharibacter floricola DSM 15669</name>
    <dbReference type="NCBI Taxonomy" id="1123227"/>
    <lineage>
        <taxon>Bacteria</taxon>
        <taxon>Pseudomonadati</taxon>
        <taxon>Pseudomonadota</taxon>
        <taxon>Alphaproteobacteria</taxon>
        <taxon>Acetobacterales</taxon>
        <taxon>Acetobacteraceae</taxon>
        <taxon>Saccharibacter</taxon>
    </lineage>
</organism>
<comment type="caution">
    <text evidence="1">The sequence shown here is derived from an EMBL/GenBank/DDBJ whole genome shotgun (WGS) entry which is preliminary data.</text>
</comment>
<keyword evidence="2" id="KW-1185">Reference proteome</keyword>
<reference evidence="1" key="1">
    <citation type="submission" date="2013-04" db="EMBL/GenBank/DDBJ databases">
        <title>The genome sequencing project of 58 acetic acid bacteria.</title>
        <authorList>
            <person name="Okamoto-Kainuma A."/>
            <person name="Ishikawa M."/>
            <person name="Umino S."/>
            <person name="Koizumi Y."/>
            <person name="Shiwa Y."/>
            <person name="Yoshikawa H."/>
            <person name="Matsutani M."/>
            <person name="Matsushita K."/>
        </authorList>
    </citation>
    <scope>NUCLEOTIDE SEQUENCE</scope>
    <source>
        <strain evidence="1">DSM 15669</strain>
    </source>
</reference>
<protein>
    <recommendedName>
        <fullName evidence="3">Phage tail protein</fullName>
    </recommendedName>
</protein>
<evidence type="ECO:0000313" key="2">
    <source>
        <dbReference type="Proteomes" id="UP001062901"/>
    </source>
</evidence>
<accession>A0ABQ0NZD6</accession>
<dbReference type="EMBL" id="BAQD01000022">
    <property type="protein sequence ID" value="GBQ07287.1"/>
    <property type="molecule type" value="Genomic_DNA"/>
</dbReference>
<sequence length="131" mass="14611">MVLDLYDMALGLTTAVNPLTEGVLRRSSGPVRQDDYSVSDGYEDIPVQMEVQALSTSDLQLLDTLQQQSEARAVYLRGSAQALNRPLQTGGDVLVFEGSEWLITQILEEWGDDEWRKVIVTRQIAQPQTSN</sequence>
<name>A0ABQ0NZD6_9PROT</name>